<feature type="region of interest" description="Disordered" evidence="1">
    <location>
        <begin position="1"/>
        <end position="64"/>
    </location>
</feature>
<name>A0A6A5XRY6_9PLEO</name>
<keyword evidence="3" id="KW-1185">Reference proteome</keyword>
<dbReference type="PANTHER" id="PTHR34117:SF1">
    <property type="entry name" value="STYLE CELL-CYCLE INHIBITOR 1"/>
    <property type="match status" value="1"/>
</dbReference>
<feature type="region of interest" description="Disordered" evidence="1">
    <location>
        <begin position="136"/>
        <end position="215"/>
    </location>
</feature>
<dbReference type="RefSeq" id="XP_033384424.1">
    <property type="nucleotide sequence ID" value="XM_033527974.1"/>
</dbReference>
<dbReference type="EMBL" id="ML978069">
    <property type="protein sequence ID" value="KAF2016085.1"/>
    <property type="molecule type" value="Genomic_DNA"/>
</dbReference>
<proteinExistence type="predicted"/>
<dbReference type="PANTHER" id="PTHR34117">
    <property type="entry name" value="STYLE CELL-CYCLE INHIBITOR 1"/>
    <property type="match status" value="1"/>
</dbReference>
<evidence type="ECO:0000256" key="1">
    <source>
        <dbReference type="SAM" id="MobiDB-lite"/>
    </source>
</evidence>
<gene>
    <name evidence="2" type="ORF">BU24DRAFT_422419</name>
</gene>
<feature type="compositionally biased region" description="Acidic residues" evidence="1">
    <location>
        <begin position="273"/>
        <end position="286"/>
    </location>
</feature>
<dbReference type="GeneID" id="54285371"/>
<evidence type="ECO:0008006" key="4">
    <source>
        <dbReference type="Google" id="ProtNLM"/>
    </source>
</evidence>
<protein>
    <recommendedName>
        <fullName evidence="4">RNA helicase HEL117</fullName>
    </recommendedName>
</protein>
<evidence type="ECO:0000313" key="2">
    <source>
        <dbReference type="EMBL" id="KAF2016085.1"/>
    </source>
</evidence>
<feature type="compositionally biased region" description="Basic and acidic residues" evidence="1">
    <location>
        <begin position="143"/>
        <end position="153"/>
    </location>
</feature>
<dbReference type="AlphaFoldDB" id="A0A6A5XRY6"/>
<feature type="compositionally biased region" description="Basic and acidic residues" evidence="1">
    <location>
        <begin position="232"/>
        <end position="272"/>
    </location>
</feature>
<dbReference type="Proteomes" id="UP000799778">
    <property type="component" value="Unassembled WGS sequence"/>
</dbReference>
<dbReference type="OrthoDB" id="2139939at2759"/>
<feature type="compositionally biased region" description="Basic residues" evidence="1">
    <location>
        <begin position="30"/>
        <end position="57"/>
    </location>
</feature>
<reference evidence="2" key="1">
    <citation type="journal article" date="2020" name="Stud. Mycol.">
        <title>101 Dothideomycetes genomes: a test case for predicting lifestyles and emergence of pathogens.</title>
        <authorList>
            <person name="Haridas S."/>
            <person name="Albert R."/>
            <person name="Binder M."/>
            <person name="Bloem J."/>
            <person name="Labutti K."/>
            <person name="Salamov A."/>
            <person name="Andreopoulos B."/>
            <person name="Baker S."/>
            <person name="Barry K."/>
            <person name="Bills G."/>
            <person name="Bluhm B."/>
            <person name="Cannon C."/>
            <person name="Castanera R."/>
            <person name="Culley D."/>
            <person name="Daum C."/>
            <person name="Ezra D."/>
            <person name="Gonzalez J."/>
            <person name="Henrissat B."/>
            <person name="Kuo A."/>
            <person name="Liang C."/>
            <person name="Lipzen A."/>
            <person name="Lutzoni F."/>
            <person name="Magnuson J."/>
            <person name="Mondo S."/>
            <person name="Nolan M."/>
            <person name="Ohm R."/>
            <person name="Pangilinan J."/>
            <person name="Park H.-J."/>
            <person name="Ramirez L."/>
            <person name="Alfaro M."/>
            <person name="Sun H."/>
            <person name="Tritt A."/>
            <person name="Yoshinaga Y."/>
            <person name="Zwiers L.-H."/>
            <person name="Turgeon B."/>
            <person name="Goodwin S."/>
            <person name="Spatafora J."/>
            <person name="Crous P."/>
            <person name="Grigoriev I."/>
        </authorList>
    </citation>
    <scope>NUCLEOTIDE SEQUENCE</scope>
    <source>
        <strain evidence="2">CBS 175.79</strain>
    </source>
</reference>
<accession>A0A6A5XRY6</accession>
<organism evidence="2 3">
    <name type="scientific">Aaosphaeria arxii CBS 175.79</name>
    <dbReference type="NCBI Taxonomy" id="1450172"/>
    <lineage>
        <taxon>Eukaryota</taxon>
        <taxon>Fungi</taxon>
        <taxon>Dikarya</taxon>
        <taxon>Ascomycota</taxon>
        <taxon>Pezizomycotina</taxon>
        <taxon>Dothideomycetes</taxon>
        <taxon>Pleosporomycetidae</taxon>
        <taxon>Pleosporales</taxon>
        <taxon>Pleosporales incertae sedis</taxon>
        <taxon>Aaosphaeria</taxon>
    </lineage>
</organism>
<sequence>MHSHEHAALKVHSRSRSQSPHGDEYPTKHSSLRARSRSPHRHDHHDHHRRKRRRHSKSPSQPIALPYKAKLLTKHHYDEYKPLFQSYLDIQKQLQLDELDEREVRGRWKSFVSRWNRGDLARSWYDPTMLKIAKDTVSSYRRPSPDRNLRDSPQRNSYRPTDQEPPGSPESEDDIGPAPPSHLSSSRAVGPTIPRMDDIELLNEQRREDRARDRSDYVDDIRHERKLDRKLQKERLEELAPRADPGSRERKLEKKGVTTRAMRDFGDAKEGGEVEMGESDLMGDDGDALKRQKLEMERKKSEREIRRDEIMRARAAEREERLAGHRAKEAQTMEYLKAIAKDRFG</sequence>
<evidence type="ECO:0000313" key="3">
    <source>
        <dbReference type="Proteomes" id="UP000799778"/>
    </source>
</evidence>
<dbReference type="InterPro" id="IPR044688">
    <property type="entry name" value="SCI-1-like"/>
</dbReference>
<feature type="compositionally biased region" description="Basic and acidic residues" evidence="1">
    <location>
        <begin position="195"/>
        <end position="215"/>
    </location>
</feature>
<feature type="region of interest" description="Disordered" evidence="1">
    <location>
        <begin position="232"/>
        <end position="287"/>
    </location>
</feature>